<sequence length="70" mass="7989">MPLELVHQPMDWIFGDDVGGSTSESTLQPFLGGRSSRDIMNQLLANYCHSYPAPVYTVDWCRNTQLMLRK</sequence>
<accession>A0A0C3F2T8</accession>
<dbReference type="EMBL" id="KN833064">
    <property type="protein sequence ID" value="KIM74221.1"/>
    <property type="molecule type" value="Genomic_DNA"/>
</dbReference>
<organism evidence="1 2">
    <name type="scientific">Piloderma croceum (strain F 1598)</name>
    <dbReference type="NCBI Taxonomy" id="765440"/>
    <lineage>
        <taxon>Eukaryota</taxon>
        <taxon>Fungi</taxon>
        <taxon>Dikarya</taxon>
        <taxon>Basidiomycota</taxon>
        <taxon>Agaricomycotina</taxon>
        <taxon>Agaricomycetes</taxon>
        <taxon>Agaricomycetidae</taxon>
        <taxon>Atheliales</taxon>
        <taxon>Atheliaceae</taxon>
        <taxon>Piloderma</taxon>
    </lineage>
</organism>
<dbReference type="Proteomes" id="UP000054166">
    <property type="component" value="Unassembled WGS sequence"/>
</dbReference>
<dbReference type="InParanoid" id="A0A0C3F2T8"/>
<gene>
    <name evidence="1" type="ORF">PILCRDRAFT_14571</name>
</gene>
<evidence type="ECO:0000313" key="1">
    <source>
        <dbReference type="EMBL" id="KIM74221.1"/>
    </source>
</evidence>
<dbReference type="HOGENOM" id="CLU_2758712_0_0_1"/>
<keyword evidence="2" id="KW-1185">Reference proteome</keyword>
<reference evidence="1 2" key="1">
    <citation type="submission" date="2014-04" db="EMBL/GenBank/DDBJ databases">
        <authorList>
            <consortium name="DOE Joint Genome Institute"/>
            <person name="Kuo A."/>
            <person name="Tarkka M."/>
            <person name="Buscot F."/>
            <person name="Kohler A."/>
            <person name="Nagy L.G."/>
            <person name="Floudas D."/>
            <person name="Copeland A."/>
            <person name="Barry K.W."/>
            <person name="Cichocki N."/>
            <person name="Veneault-Fourrey C."/>
            <person name="LaButti K."/>
            <person name="Lindquist E.A."/>
            <person name="Lipzen A."/>
            <person name="Lundell T."/>
            <person name="Morin E."/>
            <person name="Murat C."/>
            <person name="Sun H."/>
            <person name="Tunlid A."/>
            <person name="Henrissat B."/>
            <person name="Grigoriev I.V."/>
            <person name="Hibbett D.S."/>
            <person name="Martin F."/>
            <person name="Nordberg H.P."/>
            <person name="Cantor M.N."/>
            <person name="Hua S.X."/>
        </authorList>
    </citation>
    <scope>NUCLEOTIDE SEQUENCE [LARGE SCALE GENOMIC DNA]</scope>
    <source>
        <strain evidence="1 2">F 1598</strain>
    </source>
</reference>
<proteinExistence type="predicted"/>
<name>A0A0C3F2T8_PILCF</name>
<evidence type="ECO:0000313" key="2">
    <source>
        <dbReference type="Proteomes" id="UP000054166"/>
    </source>
</evidence>
<reference evidence="2" key="2">
    <citation type="submission" date="2015-01" db="EMBL/GenBank/DDBJ databases">
        <title>Evolutionary Origins and Diversification of the Mycorrhizal Mutualists.</title>
        <authorList>
            <consortium name="DOE Joint Genome Institute"/>
            <consortium name="Mycorrhizal Genomics Consortium"/>
            <person name="Kohler A."/>
            <person name="Kuo A."/>
            <person name="Nagy L.G."/>
            <person name="Floudas D."/>
            <person name="Copeland A."/>
            <person name="Barry K.W."/>
            <person name="Cichocki N."/>
            <person name="Veneault-Fourrey C."/>
            <person name="LaButti K."/>
            <person name="Lindquist E.A."/>
            <person name="Lipzen A."/>
            <person name="Lundell T."/>
            <person name="Morin E."/>
            <person name="Murat C."/>
            <person name="Riley R."/>
            <person name="Ohm R."/>
            <person name="Sun H."/>
            <person name="Tunlid A."/>
            <person name="Henrissat B."/>
            <person name="Grigoriev I.V."/>
            <person name="Hibbett D.S."/>
            <person name="Martin F."/>
        </authorList>
    </citation>
    <scope>NUCLEOTIDE SEQUENCE [LARGE SCALE GENOMIC DNA]</scope>
    <source>
        <strain evidence="2">F 1598</strain>
    </source>
</reference>
<protein>
    <submittedName>
        <fullName evidence="1">Uncharacterized protein</fullName>
    </submittedName>
</protein>
<dbReference type="AlphaFoldDB" id="A0A0C3F2T8"/>